<keyword evidence="3 4" id="KW-0472">Membrane</keyword>
<evidence type="ECO:0000256" key="4">
    <source>
        <dbReference type="SAM" id="Phobius"/>
    </source>
</evidence>
<feature type="transmembrane region" description="Helical" evidence="4">
    <location>
        <begin position="312"/>
        <end position="333"/>
    </location>
</feature>
<feature type="transmembrane region" description="Helical" evidence="4">
    <location>
        <begin position="179"/>
        <end position="202"/>
    </location>
</feature>
<dbReference type="PROSITE" id="PS50850">
    <property type="entry name" value="MFS"/>
    <property type="match status" value="1"/>
</dbReference>
<name>A0A6P2M5B9_9BURK</name>
<feature type="transmembrane region" description="Helical" evidence="4">
    <location>
        <begin position="122"/>
        <end position="140"/>
    </location>
</feature>
<feature type="transmembrane region" description="Helical" evidence="4">
    <location>
        <begin position="51"/>
        <end position="69"/>
    </location>
</feature>
<dbReference type="InterPro" id="IPR011701">
    <property type="entry name" value="MFS"/>
</dbReference>
<feature type="domain" description="Major facilitator superfamily (MFS) profile" evidence="5">
    <location>
        <begin position="54"/>
        <end position="457"/>
    </location>
</feature>
<sequence length="464" mass="49599">MPSVGPGQPMQRAAEVAWLGGAERVRMRRSRQQENAKMNWAVTRIGGRFHYGWLAAAVVFLILLAAAGTRATPSVLMVPLERELGWSRAAISLAISVNIALYGLTGPFAAAAMQRFGLRPTILVALVTMSAGVALSSMMTQSWQMVVIWGLMVGCSTGVVALTLSATFVTRWFHARRGLVMGILTASTATGQLVFLPMLAAIAQRHGWRPVVLVVAVAAAIVIPLVAFLLPERPADLQLRPYGEPADAPPAPEAAKENPLTVAFRTLLTASRSRDFWLLFFSFFICGASTNGYVGTHLIAMCSDYGMTEVQGASLLAAMGVFDLFGTTLSGWLSDRYDNRVLLFWYYGLRGLSLIYLPHAFGIDFFGLPLFAMFYGLDWIATVPPTVRLATDVFGKAAAPVVFGWIVAGHQLGAAFAALGAGLLRASLGTYTIASMISGGLCIVGALIVLRINRGPSRAAAQAA</sequence>
<dbReference type="InterPro" id="IPR050327">
    <property type="entry name" value="Proton-linked_MCT"/>
</dbReference>
<feature type="transmembrane region" description="Helical" evidence="4">
    <location>
        <begin position="146"/>
        <end position="167"/>
    </location>
</feature>
<dbReference type="InterPro" id="IPR020846">
    <property type="entry name" value="MFS_dom"/>
</dbReference>
<evidence type="ECO:0000313" key="7">
    <source>
        <dbReference type="Proteomes" id="UP000494261"/>
    </source>
</evidence>
<evidence type="ECO:0000313" key="6">
    <source>
        <dbReference type="EMBL" id="VWB80069.1"/>
    </source>
</evidence>
<feature type="transmembrane region" description="Helical" evidence="4">
    <location>
        <begin position="276"/>
        <end position="300"/>
    </location>
</feature>
<dbReference type="Pfam" id="PF07690">
    <property type="entry name" value="MFS_1"/>
    <property type="match status" value="1"/>
</dbReference>
<evidence type="ECO:0000256" key="1">
    <source>
        <dbReference type="ARBA" id="ARBA00022692"/>
    </source>
</evidence>
<dbReference type="PANTHER" id="PTHR11360">
    <property type="entry name" value="MONOCARBOXYLATE TRANSPORTER"/>
    <property type="match status" value="1"/>
</dbReference>
<dbReference type="CDD" id="cd17355">
    <property type="entry name" value="MFS_YcxA_like"/>
    <property type="match status" value="1"/>
</dbReference>
<proteinExistence type="predicted"/>
<gene>
    <name evidence="6" type="ORF">BLA13014_03678</name>
</gene>
<dbReference type="SUPFAM" id="SSF103473">
    <property type="entry name" value="MFS general substrate transporter"/>
    <property type="match status" value="1"/>
</dbReference>
<organism evidence="6 7">
    <name type="scientific">Burkholderia aenigmatica</name>
    <dbReference type="NCBI Taxonomy" id="2015348"/>
    <lineage>
        <taxon>Bacteria</taxon>
        <taxon>Pseudomonadati</taxon>
        <taxon>Pseudomonadota</taxon>
        <taxon>Betaproteobacteria</taxon>
        <taxon>Burkholderiales</taxon>
        <taxon>Burkholderiaceae</taxon>
        <taxon>Burkholderia</taxon>
        <taxon>Burkholderia cepacia complex</taxon>
    </lineage>
</organism>
<dbReference type="EMBL" id="CABVQC010000024">
    <property type="protein sequence ID" value="VWB80069.1"/>
    <property type="molecule type" value="Genomic_DNA"/>
</dbReference>
<dbReference type="GO" id="GO:0022857">
    <property type="term" value="F:transmembrane transporter activity"/>
    <property type="evidence" value="ECO:0007669"/>
    <property type="project" value="InterPro"/>
</dbReference>
<dbReference type="Gene3D" id="1.20.1250.20">
    <property type="entry name" value="MFS general substrate transporter like domains"/>
    <property type="match status" value="2"/>
</dbReference>
<reference evidence="6 7" key="1">
    <citation type="submission" date="2019-09" db="EMBL/GenBank/DDBJ databases">
        <authorList>
            <person name="Depoorter E."/>
        </authorList>
    </citation>
    <scope>NUCLEOTIDE SEQUENCE [LARGE SCALE GENOMIC DNA]</scope>
    <source>
        <strain evidence="6">LMG 13014</strain>
    </source>
</reference>
<protein>
    <submittedName>
        <fullName evidence="6">Major facilitator transporter</fullName>
    </submittedName>
</protein>
<feature type="transmembrane region" description="Helical" evidence="4">
    <location>
        <begin position="431"/>
        <end position="452"/>
    </location>
</feature>
<feature type="transmembrane region" description="Helical" evidence="4">
    <location>
        <begin position="397"/>
        <end position="419"/>
    </location>
</feature>
<dbReference type="AlphaFoldDB" id="A0A6P2M5B9"/>
<evidence type="ECO:0000259" key="5">
    <source>
        <dbReference type="PROSITE" id="PS50850"/>
    </source>
</evidence>
<feature type="transmembrane region" description="Helical" evidence="4">
    <location>
        <begin position="89"/>
        <end position="110"/>
    </location>
</feature>
<dbReference type="PANTHER" id="PTHR11360:SF290">
    <property type="entry name" value="MONOCARBOXYLATE MFS PERMEASE"/>
    <property type="match status" value="1"/>
</dbReference>
<dbReference type="InterPro" id="IPR036259">
    <property type="entry name" value="MFS_trans_sf"/>
</dbReference>
<keyword evidence="1 4" id="KW-0812">Transmembrane</keyword>
<evidence type="ECO:0000256" key="2">
    <source>
        <dbReference type="ARBA" id="ARBA00022989"/>
    </source>
</evidence>
<keyword evidence="2 4" id="KW-1133">Transmembrane helix</keyword>
<evidence type="ECO:0000256" key="3">
    <source>
        <dbReference type="ARBA" id="ARBA00023136"/>
    </source>
</evidence>
<accession>A0A6P2M5B9</accession>
<feature type="transmembrane region" description="Helical" evidence="4">
    <location>
        <begin position="208"/>
        <end position="230"/>
    </location>
</feature>
<dbReference type="Proteomes" id="UP000494261">
    <property type="component" value="Unassembled WGS sequence"/>
</dbReference>